<evidence type="ECO:0000256" key="1">
    <source>
        <dbReference type="ARBA" id="ARBA00022679"/>
    </source>
</evidence>
<protein>
    <submittedName>
        <fullName evidence="6">Uncharacterized protein</fullName>
    </submittedName>
</protein>
<organism evidence="6 7">
    <name type="scientific">Stephanodiscus triporus</name>
    <dbReference type="NCBI Taxonomy" id="2934178"/>
    <lineage>
        <taxon>Eukaryota</taxon>
        <taxon>Sar</taxon>
        <taxon>Stramenopiles</taxon>
        <taxon>Ochrophyta</taxon>
        <taxon>Bacillariophyta</taxon>
        <taxon>Coscinodiscophyceae</taxon>
        <taxon>Thalassiosirophycidae</taxon>
        <taxon>Stephanodiscales</taxon>
        <taxon>Stephanodiscaceae</taxon>
        <taxon>Stephanodiscus</taxon>
    </lineage>
</organism>
<evidence type="ECO:0000256" key="4">
    <source>
        <dbReference type="SAM" id="MobiDB-lite"/>
    </source>
</evidence>
<dbReference type="EMBL" id="JALLAZ020001539">
    <property type="protein sequence ID" value="KAL3773310.1"/>
    <property type="molecule type" value="Genomic_DNA"/>
</dbReference>
<evidence type="ECO:0000256" key="5">
    <source>
        <dbReference type="SAM" id="Phobius"/>
    </source>
</evidence>
<evidence type="ECO:0000313" key="7">
    <source>
        <dbReference type="Proteomes" id="UP001530315"/>
    </source>
</evidence>
<dbReference type="Proteomes" id="UP001530315">
    <property type="component" value="Unassembled WGS sequence"/>
</dbReference>
<dbReference type="GO" id="GO:0006004">
    <property type="term" value="P:fucose metabolic process"/>
    <property type="evidence" value="ECO:0007669"/>
    <property type="project" value="UniProtKB-KW"/>
</dbReference>
<keyword evidence="7" id="KW-1185">Reference proteome</keyword>
<evidence type="ECO:0000256" key="3">
    <source>
        <dbReference type="ARBA" id="ARBA00023277"/>
    </source>
</evidence>
<dbReference type="FunFam" id="3.40.50.11350:FF:000014">
    <property type="entry name" value="Uncharacterized protein"/>
    <property type="match status" value="1"/>
</dbReference>
<dbReference type="Pfam" id="PF10250">
    <property type="entry name" value="O-FucT"/>
    <property type="match status" value="1"/>
</dbReference>
<keyword evidence="5" id="KW-1133">Transmembrane helix</keyword>
<evidence type="ECO:0000256" key="2">
    <source>
        <dbReference type="ARBA" id="ARBA00023253"/>
    </source>
</evidence>
<dbReference type="PANTHER" id="PTHR31469:SF8">
    <property type="entry name" value="OS07G0641000 PROTEIN"/>
    <property type="match status" value="1"/>
</dbReference>
<name>A0ABD3NJE5_9STRA</name>
<evidence type="ECO:0000313" key="6">
    <source>
        <dbReference type="EMBL" id="KAL3773310.1"/>
    </source>
</evidence>
<dbReference type="Gene3D" id="3.40.50.11340">
    <property type="match status" value="1"/>
</dbReference>
<dbReference type="InterPro" id="IPR019378">
    <property type="entry name" value="GDP-Fuc_O-FucTrfase"/>
</dbReference>
<keyword evidence="2" id="KW-0294">Fucose metabolism</keyword>
<dbReference type="GO" id="GO:0016740">
    <property type="term" value="F:transferase activity"/>
    <property type="evidence" value="ECO:0007669"/>
    <property type="project" value="UniProtKB-KW"/>
</dbReference>
<accession>A0ABD3NJE5</accession>
<dbReference type="Gene3D" id="3.40.50.11350">
    <property type="match status" value="1"/>
</dbReference>
<feature type="region of interest" description="Disordered" evidence="4">
    <location>
        <begin position="124"/>
        <end position="163"/>
    </location>
</feature>
<keyword evidence="3" id="KW-0119">Carbohydrate metabolism</keyword>
<dbReference type="AlphaFoldDB" id="A0ABD3NJE5"/>
<feature type="transmembrane region" description="Helical" evidence="5">
    <location>
        <begin position="21"/>
        <end position="42"/>
    </location>
</feature>
<reference evidence="6 7" key="1">
    <citation type="submission" date="2024-10" db="EMBL/GenBank/DDBJ databases">
        <title>Updated reference genomes for cyclostephanoid diatoms.</title>
        <authorList>
            <person name="Roberts W.R."/>
            <person name="Alverson A.J."/>
        </authorList>
    </citation>
    <scope>NUCLEOTIDE SEQUENCE [LARGE SCALE GENOMIC DNA]</scope>
    <source>
        <strain evidence="6 7">AJA276-08</strain>
    </source>
</reference>
<feature type="compositionally biased region" description="Basic and acidic residues" evidence="4">
    <location>
        <begin position="129"/>
        <end position="139"/>
    </location>
</feature>
<dbReference type="PANTHER" id="PTHR31469">
    <property type="entry name" value="OS07G0633600 PROTEIN"/>
    <property type="match status" value="1"/>
</dbReference>
<keyword evidence="5" id="KW-0812">Transmembrane</keyword>
<gene>
    <name evidence="6" type="ORF">ACHAW5_000257</name>
</gene>
<keyword evidence="1" id="KW-0808">Transferase</keyword>
<keyword evidence="5" id="KW-0472">Membrane</keyword>
<sequence length="785" mass="89926">MTPSSPRSSRKSREEPPLFIRILRLILPFFATSLLITTAYLFHLVHQNPSDDSDIENFATGQHESGEANSVGGAAIRHKMDLAHFLLRKFDKEQTDKGQKEAMESGGWKGGSEENFIKLVKKISSENGEESRHGNKTEARGGSNESRKGSGGQYVSANDGTETDETSVTKLTWQQLQLKLVDNNLLPSPIPLERTSRGFSGLPPDQTPALDGSRRGHIHCEDTLPAVEGVLSSMLAFWNDPPGTRDMDAGYPNVEPHPFVPPPLSRDEAKNPKVSRRRYLTFEPDGGGWNNLRMSFECIVTFAAVMGRTLVLPPEQLVYLLIPHKNDTRKERGFYDYYKLNTDLQRRVPIITSKEFLELEGGEDGLVPLGGYNFSHQELLRNIANGCEHRKLAELYCGLLYDHYVLHGLQANVTSEGPPKGCVVFDVDVFNFGDAHISKLSPEMTQRIKTFCREGESTRQPIYYNRDMHDSKVVHFKTIDLNWRLLVHHYAFFFFTDPKVGNYYKRFVRDFLRYHDEMFCAAGKIILALQYEDYLLNGLPQNGDKPRSSSLNLDSELVGGYSSLHIRRGDLQFKEVKFDSNQWYQNTKEIWRANEILYIATDERNQSFFDDFRRQHSGSLRFFDDYRVLAGLDSIDPTQYGMIETIVASRGSVFAGTWFSTFSGYIVRLRGYYGMSKYFTYYSWLDRKYAMHHWTEVGYASVFAREYPVGWTGIDGDVFVDNDNEGERKENFMDRDEMDKIKANAASRLIYNSVSNSRRLDESNVSGYASRRLRSVYERFFVWAT</sequence>
<dbReference type="CDD" id="cd11296">
    <property type="entry name" value="O-FucT_like"/>
    <property type="match status" value="1"/>
</dbReference>
<proteinExistence type="predicted"/>
<comment type="caution">
    <text evidence="6">The sequence shown here is derived from an EMBL/GenBank/DDBJ whole genome shotgun (WGS) entry which is preliminary data.</text>
</comment>